<proteinExistence type="predicted"/>
<dbReference type="CDD" id="cd00090">
    <property type="entry name" value="HTH_ARSR"/>
    <property type="match status" value="1"/>
</dbReference>
<dbReference type="InterPro" id="IPR011991">
    <property type="entry name" value="ArsR-like_HTH"/>
</dbReference>
<dbReference type="NCBIfam" id="TIGR00229">
    <property type="entry name" value="sensory_box"/>
    <property type="match status" value="4"/>
</dbReference>
<dbReference type="InterPro" id="IPR029016">
    <property type="entry name" value="GAF-like_dom_sf"/>
</dbReference>
<dbReference type="InterPro" id="IPR013767">
    <property type="entry name" value="PAS_fold"/>
</dbReference>
<dbReference type="AlphaFoldDB" id="A0A8A3S6W6"/>
<protein>
    <submittedName>
        <fullName evidence="4">PAS domain S-box protein</fullName>
    </submittedName>
</protein>
<dbReference type="SUPFAM" id="SSF46785">
    <property type="entry name" value="Winged helix' DNA-binding domain"/>
    <property type="match status" value="1"/>
</dbReference>
<evidence type="ECO:0000259" key="3">
    <source>
        <dbReference type="SMART" id="SM00091"/>
    </source>
</evidence>
<keyword evidence="2" id="KW-0804">Transcription</keyword>
<accession>A0A8A3S6W6</accession>
<organism evidence="4 5">
    <name type="scientific">Methanofollis aquaemaris</name>
    <dbReference type="NCBI Taxonomy" id="126734"/>
    <lineage>
        <taxon>Archaea</taxon>
        <taxon>Methanobacteriati</taxon>
        <taxon>Methanobacteriota</taxon>
        <taxon>Stenosarchaea group</taxon>
        <taxon>Methanomicrobia</taxon>
        <taxon>Methanomicrobiales</taxon>
        <taxon>Methanomicrobiaceae</taxon>
        <taxon>Methanofollis</taxon>
    </lineage>
</organism>
<dbReference type="InterPro" id="IPR000014">
    <property type="entry name" value="PAS"/>
</dbReference>
<dbReference type="Gene3D" id="3.30.450.20">
    <property type="entry name" value="PAS domain"/>
    <property type="match status" value="4"/>
</dbReference>
<dbReference type="Proteomes" id="UP001042704">
    <property type="component" value="Chromosome"/>
</dbReference>
<reference evidence="4" key="2">
    <citation type="submission" date="2019-02" db="EMBL/GenBank/DDBJ databases">
        <authorList>
            <person name="Chen S.-C."/>
            <person name="Chien H.-H."/>
            <person name="Lai M.-C."/>
        </authorList>
    </citation>
    <scope>NUCLEOTIDE SEQUENCE</scope>
    <source>
        <strain evidence="4">N2F9704</strain>
    </source>
</reference>
<dbReference type="InterPro" id="IPR036390">
    <property type="entry name" value="WH_DNA-bd_sf"/>
</dbReference>
<evidence type="ECO:0000313" key="4">
    <source>
        <dbReference type="EMBL" id="QSZ67410.1"/>
    </source>
</evidence>
<dbReference type="KEGG" id="maqe:RJ40_07785"/>
<dbReference type="CDD" id="cd00130">
    <property type="entry name" value="PAS"/>
    <property type="match status" value="4"/>
</dbReference>
<dbReference type="SUPFAM" id="SSF55781">
    <property type="entry name" value="GAF domain-like"/>
    <property type="match status" value="1"/>
</dbReference>
<dbReference type="InterPro" id="IPR005471">
    <property type="entry name" value="Tscrpt_reg_IclR_N"/>
</dbReference>
<dbReference type="Gene3D" id="1.10.10.10">
    <property type="entry name" value="Winged helix-like DNA-binding domain superfamily/Winged helix DNA-binding domain"/>
    <property type="match status" value="1"/>
</dbReference>
<dbReference type="GeneID" id="76424254"/>
<evidence type="ECO:0000313" key="5">
    <source>
        <dbReference type="Proteomes" id="UP001042704"/>
    </source>
</evidence>
<dbReference type="Pfam" id="PF00989">
    <property type="entry name" value="PAS"/>
    <property type="match status" value="1"/>
</dbReference>
<dbReference type="PANTHER" id="PTHR44757">
    <property type="entry name" value="DIGUANYLATE CYCLASE DGCP"/>
    <property type="match status" value="1"/>
</dbReference>
<keyword evidence="1" id="KW-0805">Transcription regulation</keyword>
<dbReference type="InterPro" id="IPR035965">
    <property type="entry name" value="PAS-like_dom_sf"/>
</dbReference>
<dbReference type="Pfam" id="PF08448">
    <property type="entry name" value="PAS_4"/>
    <property type="match status" value="2"/>
</dbReference>
<keyword evidence="5" id="KW-1185">Reference proteome</keyword>
<evidence type="ECO:0000256" key="1">
    <source>
        <dbReference type="ARBA" id="ARBA00023015"/>
    </source>
</evidence>
<dbReference type="RefSeq" id="WP_265580299.1">
    <property type="nucleotide sequence ID" value="NZ_CP036172.1"/>
</dbReference>
<feature type="domain" description="PAS" evidence="3">
    <location>
        <begin position="607"/>
        <end position="674"/>
    </location>
</feature>
<feature type="domain" description="PAS" evidence="3">
    <location>
        <begin position="68"/>
        <end position="135"/>
    </location>
</feature>
<feature type="domain" description="PAS" evidence="3">
    <location>
        <begin position="319"/>
        <end position="386"/>
    </location>
</feature>
<dbReference type="GO" id="GO:0003677">
    <property type="term" value="F:DNA binding"/>
    <property type="evidence" value="ECO:0007669"/>
    <property type="project" value="InterPro"/>
</dbReference>
<dbReference type="InterPro" id="IPR052155">
    <property type="entry name" value="Biofilm_reg_signaling"/>
</dbReference>
<name>A0A8A3S6W6_9EURY</name>
<dbReference type="PANTHER" id="PTHR44757:SF2">
    <property type="entry name" value="BIOFILM ARCHITECTURE MAINTENANCE PROTEIN MBAA"/>
    <property type="match status" value="1"/>
</dbReference>
<dbReference type="SMART" id="SM00086">
    <property type="entry name" value="PAC"/>
    <property type="match status" value="3"/>
</dbReference>
<dbReference type="SUPFAM" id="SSF55785">
    <property type="entry name" value="PYP-like sensor domain (PAS domain)"/>
    <property type="match status" value="4"/>
</dbReference>
<dbReference type="Gene3D" id="3.30.450.40">
    <property type="match status" value="1"/>
</dbReference>
<feature type="domain" description="PAS" evidence="3">
    <location>
        <begin position="192"/>
        <end position="258"/>
    </location>
</feature>
<evidence type="ECO:0000256" key="2">
    <source>
        <dbReference type="ARBA" id="ARBA00023163"/>
    </source>
</evidence>
<dbReference type="Pfam" id="PF13426">
    <property type="entry name" value="PAS_9"/>
    <property type="match status" value="1"/>
</dbReference>
<dbReference type="GO" id="GO:0006355">
    <property type="term" value="P:regulation of DNA-templated transcription"/>
    <property type="evidence" value="ECO:0007669"/>
    <property type="project" value="InterPro"/>
</dbReference>
<dbReference type="Pfam" id="PF09339">
    <property type="entry name" value="HTH_IclR"/>
    <property type="match status" value="1"/>
</dbReference>
<gene>
    <name evidence="4" type="ORF">RJ40_07785</name>
</gene>
<dbReference type="InterPro" id="IPR001610">
    <property type="entry name" value="PAC"/>
</dbReference>
<sequence length="723" mass="80343">MNPYPEEISRILDRLKANPRGMSVSDLSRGLGVNRNTVSRYLDMLLIAGELEMRTYGKAKVFYLSQRVPLSAVINLSADGVFVLNHEFTVVQANDRVLEVVQATRDEVVGKPLGESRLSAFDHPLIRGRIEAALEGQDVVEEVRFLRADGELFFRMKVLSTVFNDGSPGITILLEDITEQKRSEEALREGEAKFRALVEDINDIIWNIDEAWTFVYVSPKSFDLLGYAPEEVEGHNIMDFVPPAEHEKVKKRLEEHLHSKKPFSMVSIPMMHRNGGRIVFEASGTPNFDEIGCFAGYRMVARDVTERQQAERRMRGWKSFLHSIVQNIPDMVFVKEVREGTYVFFNRAAEEFAGMCSKEFTGKRDEEIFPPHLVPFMSCGEEEVRKRMVPYECPETAVTLKGREKHFLQVKKIPISGGDGELKYILSIICDITTHVRADLLLREQRDLALALGSATGLGEALSLCLKTSLQVSGMEAGVVFAVDETTGDLILVGASGLSEKFSEAMARVPAGPAVGPFLEGEVKSCPGVVLATTDPALGPFADETLAVVASRPIMCQGLPVAVLVVASRHHAVVPAYATHALETVAAQVSNVIGRIHAQERVRMERDRAERYLEVAGVMIAVIRTDGTIERMNRMGCRILGYREDELVGKNWFATLVPASLRERFEGNFRRLMEGVVVPPEEETTPVITRDGREVEVLWHNTIVRDETGCITGLVSSGDVTGP</sequence>
<dbReference type="InterPro" id="IPR036388">
    <property type="entry name" value="WH-like_DNA-bd_sf"/>
</dbReference>
<dbReference type="EMBL" id="CP036172">
    <property type="protein sequence ID" value="QSZ67410.1"/>
    <property type="molecule type" value="Genomic_DNA"/>
</dbReference>
<dbReference type="InterPro" id="IPR013656">
    <property type="entry name" value="PAS_4"/>
</dbReference>
<dbReference type="SMART" id="SM00091">
    <property type="entry name" value="PAS"/>
    <property type="match status" value="4"/>
</dbReference>
<reference evidence="4" key="1">
    <citation type="journal article" date="2001" name="Int. J. Syst. Evol. Microbiol.">
        <title>Methanofollis aquaemaris sp. nov., a methanogen isolated from an aquaculture fish pond.</title>
        <authorList>
            <person name="Lai M.C."/>
            <person name="Chen S.C."/>
        </authorList>
    </citation>
    <scope>NUCLEOTIDE SEQUENCE</scope>
    <source>
        <strain evidence="4">N2F9704</strain>
    </source>
</reference>